<protein>
    <submittedName>
        <fullName evidence="8">SPASM domain-containing protein</fullName>
    </submittedName>
</protein>
<sequence length="458" mass="51843">MNLSLIRLNALLLNESGENMFKISKYCIPIENEGQMIVFNTMTSSVIKMDKEMFHRIFELNIMPDDKNTLQALEEMGYIVDSSLDENFRLMVSRRKYQFSNSGITSAVIAVTTECNARCYYCYENGIERAAMDVETADNIVDFLDKNSRTRKLVIQWFGGEPLCAVDTIDRIATGLKSRGIEFASLITTNGYCVNDEILKKARDAWNVKRFQIPIDALGEEYDKIKNYVESSSERKPFDIVIKNIHSILAVGFHVNVRTNFNPKNIETTRKVLNFLAEEFKGENKFFAYPEPITGVGMPSVVDSNFDGELHPYLDLLMETRKLGFLCPTLLIEDNYLEGEEALSGIKLTSRPTGCYATLLNSIAIDSKGDLYKCHRLLGRGDNYSCGNVTKGLIYNYNLERFCNDSPCYDECNECALMPLCHGGCKVKKELYGGHNACIAIKSIIKDVIRVYVSELSK</sequence>
<gene>
    <name evidence="8" type="ORF">GT718_15140</name>
</gene>
<keyword evidence="6" id="KW-0411">Iron-sulfur</keyword>
<reference evidence="8 9" key="1">
    <citation type="journal article" date="2019" name="Nat. Med.">
        <title>A library of human gut bacterial isolates paired with longitudinal multiomics data enables mechanistic microbiome research.</title>
        <authorList>
            <person name="Poyet M."/>
            <person name="Groussin M."/>
            <person name="Gibbons S.M."/>
            <person name="Avila-Pacheco J."/>
            <person name="Jiang X."/>
            <person name="Kearney S.M."/>
            <person name="Perrotta A.R."/>
            <person name="Berdy B."/>
            <person name="Zhao S."/>
            <person name="Lieberman T.D."/>
            <person name="Swanson P.K."/>
            <person name="Smith M."/>
            <person name="Roesemann S."/>
            <person name="Alexander J.E."/>
            <person name="Rich S.A."/>
            <person name="Livny J."/>
            <person name="Vlamakis H."/>
            <person name="Clish C."/>
            <person name="Bullock K."/>
            <person name="Deik A."/>
            <person name="Scott J."/>
            <person name="Pierce K.A."/>
            <person name="Xavier R.J."/>
            <person name="Alm E.J."/>
        </authorList>
    </citation>
    <scope>NUCLEOTIDE SEQUENCE [LARGE SCALE GENOMIC DNA]</scope>
    <source>
        <strain evidence="8 9">BIOML-A1</strain>
    </source>
</reference>
<evidence type="ECO:0000313" key="8">
    <source>
        <dbReference type="EMBL" id="MZL78652.1"/>
    </source>
</evidence>
<evidence type="ECO:0000256" key="2">
    <source>
        <dbReference type="ARBA" id="ARBA00022485"/>
    </source>
</evidence>
<dbReference type="SUPFAM" id="SSF102114">
    <property type="entry name" value="Radical SAM enzymes"/>
    <property type="match status" value="1"/>
</dbReference>
<organism evidence="8 9">
    <name type="scientific">Blautia massiliensis</name>
    <name type="common">ex Durand et al. 2017</name>
    <dbReference type="NCBI Taxonomy" id="1737424"/>
    <lineage>
        <taxon>Bacteria</taxon>
        <taxon>Bacillati</taxon>
        <taxon>Bacillota</taxon>
        <taxon>Clostridia</taxon>
        <taxon>Lachnospirales</taxon>
        <taxon>Lachnospiraceae</taxon>
        <taxon>Blautia</taxon>
    </lineage>
</organism>
<dbReference type="Gene3D" id="3.20.20.70">
    <property type="entry name" value="Aldolase class I"/>
    <property type="match status" value="1"/>
</dbReference>
<accession>A0ABW9X865</accession>
<proteinExistence type="predicted"/>
<evidence type="ECO:0000256" key="6">
    <source>
        <dbReference type="ARBA" id="ARBA00023014"/>
    </source>
</evidence>
<keyword evidence="4" id="KW-0479">Metal-binding</keyword>
<feature type="domain" description="Radical SAM core" evidence="7">
    <location>
        <begin position="101"/>
        <end position="328"/>
    </location>
</feature>
<dbReference type="SFLD" id="SFLDS00029">
    <property type="entry name" value="Radical_SAM"/>
    <property type="match status" value="1"/>
</dbReference>
<dbReference type="SFLD" id="SFLDG01386">
    <property type="entry name" value="main_SPASM_domain-containing"/>
    <property type="match status" value="1"/>
</dbReference>
<dbReference type="CDD" id="cd01335">
    <property type="entry name" value="Radical_SAM"/>
    <property type="match status" value="1"/>
</dbReference>
<dbReference type="EMBL" id="WWVW01000034">
    <property type="protein sequence ID" value="MZL78652.1"/>
    <property type="molecule type" value="Genomic_DNA"/>
</dbReference>
<dbReference type="PANTHER" id="PTHR43787">
    <property type="entry name" value="FEMO COFACTOR BIOSYNTHESIS PROTEIN NIFB-RELATED"/>
    <property type="match status" value="1"/>
</dbReference>
<evidence type="ECO:0000256" key="5">
    <source>
        <dbReference type="ARBA" id="ARBA00023004"/>
    </source>
</evidence>
<dbReference type="InterPro" id="IPR023867">
    <property type="entry name" value="Sulphatase_maturase_rSAM"/>
</dbReference>
<dbReference type="NCBIfam" id="TIGR04085">
    <property type="entry name" value="rSAM_more_4Fe4S"/>
    <property type="match status" value="1"/>
</dbReference>
<dbReference type="SFLD" id="SFLDG01067">
    <property type="entry name" value="SPASM/twitch_domain_containing"/>
    <property type="match status" value="1"/>
</dbReference>
<name>A0ABW9X865_9FIRM</name>
<dbReference type="SFLD" id="SFLDG01384">
    <property type="entry name" value="thioether_bond_formation_requi"/>
    <property type="match status" value="1"/>
</dbReference>
<evidence type="ECO:0000256" key="4">
    <source>
        <dbReference type="ARBA" id="ARBA00022723"/>
    </source>
</evidence>
<dbReference type="InterPro" id="IPR013785">
    <property type="entry name" value="Aldolase_TIM"/>
</dbReference>
<dbReference type="Proteomes" id="UP000452293">
    <property type="component" value="Unassembled WGS sequence"/>
</dbReference>
<comment type="caution">
    <text evidence="8">The sequence shown here is derived from an EMBL/GenBank/DDBJ whole genome shotgun (WGS) entry which is preliminary data.</text>
</comment>
<keyword evidence="2" id="KW-0004">4Fe-4S</keyword>
<dbReference type="Pfam" id="PF04055">
    <property type="entry name" value="Radical_SAM"/>
    <property type="match status" value="1"/>
</dbReference>
<keyword evidence="9" id="KW-1185">Reference proteome</keyword>
<evidence type="ECO:0000256" key="1">
    <source>
        <dbReference type="ARBA" id="ARBA00001966"/>
    </source>
</evidence>
<dbReference type="InterPro" id="IPR058240">
    <property type="entry name" value="rSAM_sf"/>
</dbReference>
<dbReference type="PROSITE" id="PS51918">
    <property type="entry name" value="RADICAL_SAM"/>
    <property type="match status" value="1"/>
</dbReference>
<evidence type="ECO:0000313" key="9">
    <source>
        <dbReference type="Proteomes" id="UP000452293"/>
    </source>
</evidence>
<keyword evidence="3" id="KW-0949">S-adenosyl-L-methionine</keyword>
<dbReference type="InterPro" id="IPR023885">
    <property type="entry name" value="4Fe4S-binding_SPASM_dom"/>
</dbReference>
<comment type="cofactor">
    <cofactor evidence="1">
        <name>[4Fe-4S] cluster</name>
        <dbReference type="ChEBI" id="CHEBI:49883"/>
    </cofactor>
</comment>
<keyword evidence="5" id="KW-0408">Iron</keyword>
<dbReference type="PANTHER" id="PTHR43787:SF3">
    <property type="entry name" value="ARYLSULFATASE REGULATORY PROTEIN"/>
    <property type="match status" value="1"/>
</dbReference>
<evidence type="ECO:0000256" key="3">
    <source>
        <dbReference type="ARBA" id="ARBA00022691"/>
    </source>
</evidence>
<evidence type="ECO:0000259" key="7">
    <source>
        <dbReference type="PROSITE" id="PS51918"/>
    </source>
</evidence>
<dbReference type="InterPro" id="IPR007197">
    <property type="entry name" value="rSAM"/>
</dbReference>